<evidence type="ECO:0000256" key="3">
    <source>
        <dbReference type="ARBA" id="ARBA00013784"/>
    </source>
</evidence>
<dbReference type="PANTHER" id="PTHR40012">
    <property type="entry name" value="AUTOPHAGY-RELATED PROTEIN 29"/>
    <property type="match status" value="1"/>
</dbReference>
<organism evidence="9 10">
    <name type="scientific">Heliocybe sulcata</name>
    <dbReference type="NCBI Taxonomy" id="5364"/>
    <lineage>
        <taxon>Eukaryota</taxon>
        <taxon>Fungi</taxon>
        <taxon>Dikarya</taxon>
        <taxon>Basidiomycota</taxon>
        <taxon>Agaricomycotina</taxon>
        <taxon>Agaricomycetes</taxon>
        <taxon>Gloeophyllales</taxon>
        <taxon>Gloeophyllaceae</taxon>
        <taxon>Heliocybe</taxon>
    </lineage>
</organism>
<feature type="compositionally biased region" description="Low complexity" evidence="7">
    <location>
        <begin position="119"/>
        <end position="138"/>
    </location>
</feature>
<dbReference type="Pfam" id="PF18388">
    <property type="entry name" value="ATG29_N"/>
    <property type="match status" value="1"/>
</dbReference>
<keyword evidence="5" id="KW-0653">Protein transport</keyword>
<evidence type="ECO:0000256" key="5">
    <source>
        <dbReference type="ARBA" id="ARBA00022927"/>
    </source>
</evidence>
<feature type="compositionally biased region" description="Low complexity" evidence="7">
    <location>
        <begin position="338"/>
        <end position="369"/>
    </location>
</feature>
<keyword evidence="4" id="KW-0813">Transport</keyword>
<gene>
    <name evidence="9" type="ORF">OE88DRAFT_611563</name>
</gene>
<sequence length="397" mass="43028">MATAPKVRVIVRLPYNRPEDAPPDPPKIEWTPEKENILWEVIARSRAADSGGTDWKGLAAHLQVPLPYLLYRAQTRYEQDLRGLQDIKGTLSPTAGQGQGTSKNTEYFPDVIDRPSIVRRASGRLGSDRLSSSTRLSTPVGGRLRLGSLPSRPHKAISSSTITLRGPTKQLNPPLSPPSPSRSSDEEESDEEAARAEKIERELEEQEALERKLQGLQRIMTNDTIGLIRSPVPPGKGKEVSRGRIGLLSPRLQPMDSSQRPPSDRSQSLSSTSSPQGSIPDMPSPPPESRRGSPIPIHQHMPSGKSTSPSAVSHRNARGQSHMRYATMPTVARRTNSEKSSNYGSSASSFSDLSDADLSSSALESALMSNMSNIKGGGSRASSSIRTHLSGRKGMPQ</sequence>
<keyword evidence="6" id="KW-0072">Autophagy</keyword>
<protein>
    <recommendedName>
        <fullName evidence="3">Autophagy-related protein 29</fullName>
    </recommendedName>
</protein>
<dbReference type="OrthoDB" id="21072at2759"/>
<reference evidence="9 10" key="1">
    <citation type="journal article" date="2019" name="Nat. Ecol. Evol.">
        <title>Megaphylogeny resolves global patterns of mushroom evolution.</title>
        <authorList>
            <person name="Varga T."/>
            <person name="Krizsan K."/>
            <person name="Foldi C."/>
            <person name="Dima B."/>
            <person name="Sanchez-Garcia M."/>
            <person name="Sanchez-Ramirez S."/>
            <person name="Szollosi G.J."/>
            <person name="Szarkandi J.G."/>
            <person name="Papp V."/>
            <person name="Albert L."/>
            <person name="Andreopoulos W."/>
            <person name="Angelini C."/>
            <person name="Antonin V."/>
            <person name="Barry K.W."/>
            <person name="Bougher N.L."/>
            <person name="Buchanan P."/>
            <person name="Buyck B."/>
            <person name="Bense V."/>
            <person name="Catcheside P."/>
            <person name="Chovatia M."/>
            <person name="Cooper J."/>
            <person name="Damon W."/>
            <person name="Desjardin D."/>
            <person name="Finy P."/>
            <person name="Geml J."/>
            <person name="Haridas S."/>
            <person name="Hughes K."/>
            <person name="Justo A."/>
            <person name="Karasinski D."/>
            <person name="Kautmanova I."/>
            <person name="Kiss B."/>
            <person name="Kocsube S."/>
            <person name="Kotiranta H."/>
            <person name="LaButti K.M."/>
            <person name="Lechner B.E."/>
            <person name="Liimatainen K."/>
            <person name="Lipzen A."/>
            <person name="Lukacs Z."/>
            <person name="Mihaltcheva S."/>
            <person name="Morgado L.N."/>
            <person name="Niskanen T."/>
            <person name="Noordeloos M.E."/>
            <person name="Ohm R.A."/>
            <person name="Ortiz-Santana B."/>
            <person name="Ovrebo C."/>
            <person name="Racz N."/>
            <person name="Riley R."/>
            <person name="Savchenko A."/>
            <person name="Shiryaev A."/>
            <person name="Soop K."/>
            <person name="Spirin V."/>
            <person name="Szebenyi C."/>
            <person name="Tomsovsky M."/>
            <person name="Tulloss R.E."/>
            <person name="Uehling J."/>
            <person name="Grigoriev I.V."/>
            <person name="Vagvolgyi C."/>
            <person name="Papp T."/>
            <person name="Martin F.M."/>
            <person name="Miettinen O."/>
            <person name="Hibbett D.S."/>
            <person name="Nagy L.G."/>
        </authorList>
    </citation>
    <scope>NUCLEOTIDE SEQUENCE [LARGE SCALE GENOMIC DNA]</scope>
    <source>
        <strain evidence="9 10">OMC1185</strain>
    </source>
</reference>
<name>A0A5C3NC38_9AGAM</name>
<evidence type="ECO:0000256" key="4">
    <source>
        <dbReference type="ARBA" id="ARBA00022448"/>
    </source>
</evidence>
<dbReference type="PANTHER" id="PTHR40012:SF1">
    <property type="entry name" value="AUTOPHAGY-RELATED PROTEIN 29"/>
    <property type="match status" value="1"/>
</dbReference>
<dbReference type="GO" id="GO:0015031">
    <property type="term" value="P:protein transport"/>
    <property type="evidence" value="ECO:0007669"/>
    <property type="project" value="UniProtKB-KW"/>
</dbReference>
<accession>A0A5C3NC38</accession>
<dbReference type="InterPro" id="IPR039113">
    <property type="entry name" value="ATG29"/>
</dbReference>
<evidence type="ECO:0000256" key="6">
    <source>
        <dbReference type="ARBA" id="ARBA00023006"/>
    </source>
</evidence>
<dbReference type="InterPro" id="IPR040666">
    <property type="entry name" value="Atg29_N"/>
</dbReference>
<comment type="subcellular location">
    <subcellularLocation>
        <location evidence="1">Preautophagosomal structure</location>
    </subcellularLocation>
</comment>
<feature type="region of interest" description="Disordered" evidence="7">
    <location>
        <begin position="88"/>
        <end position="206"/>
    </location>
</feature>
<feature type="compositionally biased region" description="Polar residues" evidence="7">
    <location>
        <begin position="157"/>
        <end position="173"/>
    </location>
</feature>
<evidence type="ECO:0000256" key="7">
    <source>
        <dbReference type="SAM" id="MobiDB-lite"/>
    </source>
</evidence>
<dbReference type="Proteomes" id="UP000305948">
    <property type="component" value="Unassembled WGS sequence"/>
</dbReference>
<evidence type="ECO:0000313" key="10">
    <source>
        <dbReference type="Proteomes" id="UP000305948"/>
    </source>
</evidence>
<dbReference type="Gene3D" id="1.10.10.2570">
    <property type="match status" value="1"/>
</dbReference>
<feature type="compositionally biased region" description="Polar residues" evidence="7">
    <location>
        <begin position="91"/>
        <end position="105"/>
    </location>
</feature>
<dbReference type="EMBL" id="ML213504">
    <property type="protein sequence ID" value="TFK55389.1"/>
    <property type="molecule type" value="Genomic_DNA"/>
</dbReference>
<dbReference type="GO" id="GO:0000045">
    <property type="term" value="P:autophagosome assembly"/>
    <property type="evidence" value="ECO:0007669"/>
    <property type="project" value="InterPro"/>
</dbReference>
<feature type="region of interest" description="Disordered" evidence="7">
    <location>
        <begin position="222"/>
        <end position="397"/>
    </location>
</feature>
<dbReference type="InterPro" id="IPR039362">
    <property type="entry name" value="ATG29_sf"/>
</dbReference>
<dbReference type="STRING" id="5364.A0A5C3NC38"/>
<feature type="domain" description="Atg29 N-terminal" evidence="8">
    <location>
        <begin position="8"/>
        <end position="64"/>
    </location>
</feature>
<feature type="compositionally biased region" description="Basic and acidic residues" evidence="7">
    <location>
        <begin position="192"/>
        <end position="201"/>
    </location>
</feature>
<comment type="similarity">
    <text evidence="2">Belongs to the ATG29 family.</text>
</comment>
<evidence type="ECO:0000259" key="8">
    <source>
        <dbReference type="Pfam" id="PF18388"/>
    </source>
</evidence>
<dbReference type="GO" id="GO:0000407">
    <property type="term" value="C:phagophore assembly site"/>
    <property type="evidence" value="ECO:0007669"/>
    <property type="project" value="UniProtKB-SubCell"/>
</dbReference>
<keyword evidence="10" id="KW-1185">Reference proteome</keyword>
<evidence type="ECO:0000256" key="1">
    <source>
        <dbReference type="ARBA" id="ARBA00004329"/>
    </source>
</evidence>
<evidence type="ECO:0000256" key="2">
    <source>
        <dbReference type="ARBA" id="ARBA00010082"/>
    </source>
</evidence>
<evidence type="ECO:0000313" key="9">
    <source>
        <dbReference type="EMBL" id="TFK55389.1"/>
    </source>
</evidence>
<dbReference type="AlphaFoldDB" id="A0A5C3NC38"/>
<feature type="compositionally biased region" description="Polar residues" evidence="7">
    <location>
        <begin position="304"/>
        <end position="313"/>
    </location>
</feature>
<feature type="compositionally biased region" description="Low complexity" evidence="7">
    <location>
        <begin position="253"/>
        <end position="278"/>
    </location>
</feature>
<proteinExistence type="inferred from homology"/>